<reference evidence="2" key="1">
    <citation type="journal article" date="2023" name="Nat. Plants">
        <title>Single-cell RNA sequencing provides a high-resolution roadmap for understanding the multicellular compartmentation of specialized metabolism.</title>
        <authorList>
            <person name="Sun S."/>
            <person name="Shen X."/>
            <person name="Li Y."/>
            <person name="Li Y."/>
            <person name="Wang S."/>
            <person name="Li R."/>
            <person name="Zhang H."/>
            <person name="Shen G."/>
            <person name="Guo B."/>
            <person name="Wei J."/>
            <person name="Xu J."/>
            <person name="St-Pierre B."/>
            <person name="Chen S."/>
            <person name="Sun C."/>
        </authorList>
    </citation>
    <scope>NUCLEOTIDE SEQUENCE [LARGE SCALE GENOMIC DNA]</scope>
</reference>
<proteinExistence type="predicted"/>
<evidence type="ECO:0000313" key="2">
    <source>
        <dbReference type="Proteomes" id="UP001060085"/>
    </source>
</evidence>
<dbReference type="EMBL" id="CM044706">
    <property type="protein sequence ID" value="KAI5657355.1"/>
    <property type="molecule type" value="Genomic_DNA"/>
</dbReference>
<sequence>MEEDAMLSSHRWGQGNEEVTKKTFPRSAYRLCSCHLLKNAKSNVRSNQFSNGFEWCMVINNNTDEFEERWHQRLFEFESALASLWNTNTEESTRSDKTIVVPANVVSLEIDAANVYTGKVFIMVRKQLRRQGLYYEVDKIDVGNHLKYSLSKYD</sequence>
<keyword evidence="2" id="KW-1185">Reference proteome</keyword>
<name>A0ACC0A8Z1_CATRO</name>
<accession>A0ACC0A8Z1</accession>
<comment type="caution">
    <text evidence="1">The sequence shown here is derived from an EMBL/GenBank/DDBJ whole genome shotgun (WGS) entry which is preliminary data.</text>
</comment>
<evidence type="ECO:0000313" key="1">
    <source>
        <dbReference type="EMBL" id="KAI5657355.1"/>
    </source>
</evidence>
<protein>
    <submittedName>
        <fullName evidence="1">Uncharacterized protein</fullName>
    </submittedName>
</protein>
<organism evidence="1 2">
    <name type="scientific">Catharanthus roseus</name>
    <name type="common">Madagascar periwinkle</name>
    <name type="synonym">Vinca rosea</name>
    <dbReference type="NCBI Taxonomy" id="4058"/>
    <lineage>
        <taxon>Eukaryota</taxon>
        <taxon>Viridiplantae</taxon>
        <taxon>Streptophyta</taxon>
        <taxon>Embryophyta</taxon>
        <taxon>Tracheophyta</taxon>
        <taxon>Spermatophyta</taxon>
        <taxon>Magnoliopsida</taxon>
        <taxon>eudicotyledons</taxon>
        <taxon>Gunneridae</taxon>
        <taxon>Pentapetalae</taxon>
        <taxon>asterids</taxon>
        <taxon>lamiids</taxon>
        <taxon>Gentianales</taxon>
        <taxon>Apocynaceae</taxon>
        <taxon>Rauvolfioideae</taxon>
        <taxon>Vinceae</taxon>
        <taxon>Catharanthinae</taxon>
        <taxon>Catharanthus</taxon>
    </lineage>
</organism>
<dbReference type="Proteomes" id="UP001060085">
    <property type="component" value="Linkage Group LG06"/>
</dbReference>
<gene>
    <name evidence="1" type="ORF">M9H77_26148</name>
</gene>